<evidence type="ECO:0000259" key="4">
    <source>
        <dbReference type="PROSITE" id="PS50995"/>
    </source>
</evidence>
<dbReference type="PROSITE" id="PS01117">
    <property type="entry name" value="HTH_MARR_1"/>
    <property type="match status" value="1"/>
</dbReference>
<reference evidence="5 6" key="1">
    <citation type="submission" date="2016-11" db="EMBL/GenBank/DDBJ databases">
        <title>Genome sequence of Sphingomonas jeddahensis G39.</title>
        <authorList>
            <person name="Poehlein A."/>
            <person name="Wuebbeler J.H."/>
            <person name="Steinbuechel A."/>
            <person name="Daniel R."/>
        </authorList>
    </citation>
    <scope>NUCLEOTIDE SEQUENCE [LARGE SCALE GENOMIC DNA]</scope>
    <source>
        <strain evidence="5 6">G39</strain>
    </source>
</reference>
<dbReference type="PROSITE" id="PS50995">
    <property type="entry name" value="HTH_MARR_2"/>
    <property type="match status" value="1"/>
</dbReference>
<keyword evidence="2" id="KW-0238">DNA-binding</keyword>
<dbReference type="EMBL" id="MPSB01000004">
    <property type="protein sequence ID" value="ONF96598.1"/>
    <property type="molecule type" value="Genomic_DNA"/>
</dbReference>
<dbReference type="PANTHER" id="PTHR42756">
    <property type="entry name" value="TRANSCRIPTIONAL REGULATOR, MARR"/>
    <property type="match status" value="1"/>
</dbReference>
<evidence type="ECO:0000256" key="2">
    <source>
        <dbReference type="ARBA" id="ARBA00023125"/>
    </source>
</evidence>
<dbReference type="AlphaFoldDB" id="A0A1V2EWE0"/>
<dbReference type="InterPro" id="IPR036390">
    <property type="entry name" value="WH_DNA-bd_sf"/>
</dbReference>
<feature type="domain" description="HTH marR-type" evidence="4">
    <location>
        <begin position="14"/>
        <end position="143"/>
    </location>
</feature>
<keyword evidence="6" id="KW-1185">Reference proteome</keyword>
<dbReference type="InterPro" id="IPR000835">
    <property type="entry name" value="HTH_MarR-typ"/>
</dbReference>
<accession>A0A1V2EWE0</accession>
<dbReference type="PRINTS" id="PR00598">
    <property type="entry name" value="HTHMARR"/>
</dbReference>
<keyword evidence="1" id="KW-0805">Transcription regulation</keyword>
<comment type="caution">
    <text evidence="5">The sequence shown here is derived from an EMBL/GenBank/DDBJ whole genome shotgun (WGS) entry which is preliminary data.</text>
</comment>
<dbReference type="Proteomes" id="UP000188729">
    <property type="component" value="Unassembled WGS sequence"/>
</dbReference>
<dbReference type="PANTHER" id="PTHR42756:SF1">
    <property type="entry name" value="TRANSCRIPTIONAL REPRESSOR OF EMRAB OPERON"/>
    <property type="match status" value="1"/>
</dbReference>
<dbReference type="STRING" id="1915074.SPHI_13850"/>
<keyword evidence="3" id="KW-0804">Transcription</keyword>
<dbReference type="OrthoDB" id="6195716at2"/>
<dbReference type="RefSeq" id="WP_076744136.1">
    <property type="nucleotide sequence ID" value="NZ_MPSB01000004.1"/>
</dbReference>
<evidence type="ECO:0000256" key="1">
    <source>
        <dbReference type="ARBA" id="ARBA00023015"/>
    </source>
</evidence>
<gene>
    <name evidence="5" type="primary">slyA_3</name>
    <name evidence="5" type="ORF">SPHI_13850</name>
</gene>
<evidence type="ECO:0000256" key="3">
    <source>
        <dbReference type="ARBA" id="ARBA00023163"/>
    </source>
</evidence>
<evidence type="ECO:0000313" key="6">
    <source>
        <dbReference type="Proteomes" id="UP000188729"/>
    </source>
</evidence>
<organism evidence="5 6">
    <name type="scientific">Sphingomonas jeddahensis</name>
    <dbReference type="NCBI Taxonomy" id="1915074"/>
    <lineage>
        <taxon>Bacteria</taxon>
        <taxon>Pseudomonadati</taxon>
        <taxon>Pseudomonadota</taxon>
        <taxon>Alphaproteobacteria</taxon>
        <taxon>Sphingomonadales</taxon>
        <taxon>Sphingomonadaceae</taxon>
        <taxon>Sphingomonas</taxon>
    </lineage>
</organism>
<dbReference type="SUPFAM" id="SSF46785">
    <property type="entry name" value="Winged helix' DNA-binding domain"/>
    <property type="match status" value="1"/>
</dbReference>
<protein>
    <submittedName>
        <fullName evidence="5">Transcriptional regulator SlyA</fullName>
    </submittedName>
</protein>
<name>A0A1V2EWE0_9SPHN</name>
<dbReference type="Pfam" id="PF01047">
    <property type="entry name" value="MarR"/>
    <property type="match status" value="1"/>
</dbReference>
<dbReference type="SMART" id="SM00347">
    <property type="entry name" value="HTH_MARR"/>
    <property type="match status" value="1"/>
</dbReference>
<dbReference type="Gene3D" id="1.10.10.10">
    <property type="entry name" value="Winged helix-like DNA-binding domain superfamily/Winged helix DNA-binding domain"/>
    <property type="match status" value="1"/>
</dbReference>
<dbReference type="InterPro" id="IPR036388">
    <property type="entry name" value="WH-like_DNA-bd_sf"/>
</dbReference>
<dbReference type="GO" id="GO:0003677">
    <property type="term" value="F:DNA binding"/>
    <property type="evidence" value="ECO:0007669"/>
    <property type="project" value="UniProtKB-KW"/>
</dbReference>
<evidence type="ECO:0000313" key="5">
    <source>
        <dbReference type="EMBL" id="ONF96598.1"/>
    </source>
</evidence>
<dbReference type="InterPro" id="IPR023187">
    <property type="entry name" value="Tscrpt_reg_MarR-type_CS"/>
</dbReference>
<dbReference type="GO" id="GO:0003700">
    <property type="term" value="F:DNA-binding transcription factor activity"/>
    <property type="evidence" value="ECO:0007669"/>
    <property type="project" value="InterPro"/>
</dbReference>
<proteinExistence type="predicted"/>
<sequence>MRFTDSTFYPDVSPGYLVRVIHQMSVAAIDKTLAADGLTATQWMTLVSLYFDHADTCAGLARKMAHDKGAMTRLIDQMEANGWVTRQRDDADRRVVRLSLTEAGRAAAVAAKHKVIACWNGFLADWSDTEVEDLVKMLQRLRRTMEESDACAA</sequence>